<dbReference type="PANTHER" id="PTHR10696">
    <property type="entry name" value="GAMMA-BUTYROBETAINE HYDROXYLASE-RELATED"/>
    <property type="match status" value="1"/>
</dbReference>
<evidence type="ECO:0000256" key="2">
    <source>
        <dbReference type="ARBA" id="ARBA00023002"/>
    </source>
</evidence>
<keyword evidence="2" id="KW-0560">Oxidoreductase</keyword>
<evidence type="ECO:0000313" key="4">
    <source>
        <dbReference type="Proteomes" id="UP001059971"/>
    </source>
</evidence>
<keyword evidence="4" id="KW-1185">Reference proteome</keyword>
<dbReference type="Gene3D" id="3.60.130.10">
    <property type="entry name" value="Clavaminate synthase-like"/>
    <property type="match status" value="1"/>
</dbReference>
<dbReference type="EMBL" id="AP018817">
    <property type="protein sequence ID" value="BBF70618.1"/>
    <property type="molecule type" value="Genomic_DNA"/>
</dbReference>
<gene>
    <name evidence="3" type="ORF">SBA_ch1_28180</name>
</gene>
<evidence type="ECO:0000256" key="1">
    <source>
        <dbReference type="ARBA" id="ARBA00001954"/>
    </source>
</evidence>
<evidence type="ECO:0000313" key="3">
    <source>
        <dbReference type="EMBL" id="BBF70618.1"/>
    </source>
</evidence>
<dbReference type="PANTHER" id="PTHR10696:SF56">
    <property type="entry name" value="TAUD_TFDA-LIKE DOMAIN-CONTAINING PROTEIN"/>
    <property type="match status" value="1"/>
</dbReference>
<organism evidence="3 4">
    <name type="scientific">Sphingomonas bisphenolicum</name>
    <dbReference type="NCBI Taxonomy" id="296544"/>
    <lineage>
        <taxon>Bacteria</taxon>
        <taxon>Pseudomonadati</taxon>
        <taxon>Pseudomonadota</taxon>
        <taxon>Alphaproteobacteria</taxon>
        <taxon>Sphingomonadales</taxon>
        <taxon>Sphingomonadaceae</taxon>
        <taxon>Sphingomonas</taxon>
    </lineage>
</organism>
<sequence>MYVTISEEFIEKSADVPTLFRQIEEQGYAVLPGIATGRQTESVASDLGEPMAPWHDAVMQALTPRAASTPNTYSGIFGLGRFPFHTDLAHWSLPPRFLLLRCVRGYADVPTLLMDGHKIASAVGRDTMARALVKPRRRQHGELRMHRLLQAVDGGEVIRWDEVYLKPASPVGNQVSVRLQSLIDQSAPTPVAMIDDGDLLIIDNWRMLHARPAIAQNRRDRRLERVYLRSLK</sequence>
<name>A0ABN5WKY0_9SPHN</name>
<dbReference type="SUPFAM" id="SSF51197">
    <property type="entry name" value="Clavaminate synthase-like"/>
    <property type="match status" value="1"/>
</dbReference>
<dbReference type="InterPro" id="IPR042098">
    <property type="entry name" value="TauD-like_sf"/>
</dbReference>
<proteinExistence type="predicted"/>
<dbReference type="InterPro" id="IPR050411">
    <property type="entry name" value="AlphaKG_dependent_hydroxylases"/>
</dbReference>
<evidence type="ECO:0008006" key="5">
    <source>
        <dbReference type="Google" id="ProtNLM"/>
    </source>
</evidence>
<protein>
    <recommendedName>
        <fullName evidence="5">TauD/TfdA-like domain-containing protein</fullName>
    </recommendedName>
</protein>
<dbReference type="Proteomes" id="UP001059971">
    <property type="component" value="Chromosome 1"/>
</dbReference>
<accession>A0ABN5WKY0</accession>
<comment type="cofactor">
    <cofactor evidence="1">
        <name>Fe(2+)</name>
        <dbReference type="ChEBI" id="CHEBI:29033"/>
    </cofactor>
</comment>
<reference evidence="3" key="1">
    <citation type="submission" date="2018-07" db="EMBL/GenBank/DDBJ databases">
        <title>Complete genome sequence of Sphingomonas bisphenolicum strain AO1, a bisphenol A degradative bacterium isolated from Japanese farm field.</title>
        <authorList>
            <person name="Murakami M."/>
            <person name="Koh M."/>
            <person name="Koba S."/>
            <person name="Matsumura Y."/>
        </authorList>
    </citation>
    <scope>NUCLEOTIDE SEQUENCE</scope>
    <source>
        <strain evidence="3">AO1</strain>
    </source>
</reference>
<dbReference type="RefSeq" id="WP_261934902.1">
    <property type="nucleotide sequence ID" value="NZ_AP018817.1"/>
</dbReference>